<feature type="transmembrane region" description="Helical" evidence="1">
    <location>
        <begin position="370"/>
        <end position="389"/>
    </location>
</feature>
<feature type="transmembrane region" description="Helical" evidence="1">
    <location>
        <begin position="509"/>
        <end position="527"/>
    </location>
</feature>
<feature type="transmembrane region" description="Helical" evidence="1">
    <location>
        <begin position="192"/>
        <end position="211"/>
    </location>
</feature>
<proteinExistence type="predicted"/>
<accession>A0ABV8AKE9</accession>
<gene>
    <name evidence="2" type="ORF">ACFOSX_12800</name>
</gene>
<reference evidence="3" key="1">
    <citation type="journal article" date="2019" name="Int. J. Syst. Evol. Microbiol.">
        <title>The Global Catalogue of Microorganisms (GCM) 10K type strain sequencing project: providing services to taxonomists for standard genome sequencing and annotation.</title>
        <authorList>
            <consortium name="The Broad Institute Genomics Platform"/>
            <consortium name="The Broad Institute Genome Sequencing Center for Infectious Disease"/>
            <person name="Wu L."/>
            <person name="Ma J."/>
        </authorList>
    </citation>
    <scope>NUCLEOTIDE SEQUENCE [LARGE SCALE GENOMIC DNA]</scope>
    <source>
        <strain evidence="3">CECT 8979</strain>
    </source>
</reference>
<name>A0ABV8AKE9_9FLAO</name>
<dbReference type="Proteomes" id="UP001595812">
    <property type="component" value="Unassembled WGS sequence"/>
</dbReference>
<dbReference type="EMBL" id="JBHSAT010000022">
    <property type="protein sequence ID" value="MFC3878110.1"/>
    <property type="molecule type" value="Genomic_DNA"/>
</dbReference>
<evidence type="ECO:0000313" key="3">
    <source>
        <dbReference type="Proteomes" id="UP001595812"/>
    </source>
</evidence>
<evidence type="ECO:0000256" key="1">
    <source>
        <dbReference type="SAM" id="Phobius"/>
    </source>
</evidence>
<feature type="transmembrane region" description="Helical" evidence="1">
    <location>
        <begin position="170"/>
        <end position="186"/>
    </location>
</feature>
<feature type="transmembrane region" description="Helical" evidence="1">
    <location>
        <begin position="223"/>
        <end position="243"/>
    </location>
</feature>
<feature type="transmembrane region" description="Helical" evidence="1">
    <location>
        <begin position="123"/>
        <end position="142"/>
    </location>
</feature>
<feature type="transmembrane region" description="Helical" evidence="1">
    <location>
        <begin position="534"/>
        <end position="551"/>
    </location>
</feature>
<dbReference type="RefSeq" id="WP_386101814.1">
    <property type="nucleotide sequence ID" value="NZ_JBHSAT010000022.1"/>
</dbReference>
<feature type="transmembrane region" description="Helical" evidence="1">
    <location>
        <begin position="452"/>
        <end position="475"/>
    </location>
</feature>
<keyword evidence="3" id="KW-1185">Reference proteome</keyword>
<keyword evidence="1" id="KW-1133">Transmembrane helix</keyword>
<dbReference type="Pfam" id="PF09586">
    <property type="entry name" value="YfhO"/>
    <property type="match status" value="1"/>
</dbReference>
<dbReference type="PANTHER" id="PTHR38454:SF1">
    <property type="entry name" value="INTEGRAL MEMBRANE PROTEIN"/>
    <property type="match status" value="1"/>
</dbReference>
<feature type="transmembrane region" description="Helical" evidence="1">
    <location>
        <begin position="420"/>
        <end position="440"/>
    </location>
</feature>
<feature type="transmembrane region" description="Helical" evidence="1">
    <location>
        <begin position="797"/>
        <end position="817"/>
    </location>
</feature>
<feature type="transmembrane region" description="Helical" evidence="1">
    <location>
        <begin position="344"/>
        <end position="363"/>
    </location>
</feature>
<dbReference type="PANTHER" id="PTHR38454">
    <property type="entry name" value="INTEGRAL MEMBRANE PROTEIN-RELATED"/>
    <property type="match status" value="1"/>
</dbReference>
<feature type="transmembrane region" description="Helical" evidence="1">
    <location>
        <begin position="99"/>
        <end position="116"/>
    </location>
</feature>
<sequence>MAFSFKKILPHLLVVLGFVVLSLAYFSPVLKGKKIFQSDIMHYIGMAQQQKAFSATENEETYWTNSAFGGMPTYQLGAKYPHNYIKKLDLGLRFLPRPADYLFLYFIGFYILLLSLKVDYKLSALGALAFGFSTYLIIILGVGHNAKAHAIAYMPLVLSGIILVFRQKYILGFLLTIIAMGLEIVANHFQMTYYLLLLVLVLGLAYLIDAYRRKMLPHFFKSIGILVVAVIISIGLNATNILATQEYVKESTRGQSELTINADGSPKVQTDGLSREYITEYSYGLLETFNLYIPRFMGGGSTEDVGKDSETYKAYINLGVSPIDALDGSKNAYTYWGDQTIVEAPAYVGAVILFLFVLALFLVKGRLKWWLVGGTFLSWLLSLGKNWFFVTNPQPDSNPITNFFIDYVPLYDKFRAVSSIQVLLELCIPVLGIFALVRIFNEFEKNEEKLKALKYAVAITAGLALIFLLFGSSLFDFVGARDGQLREIYGQPFVDALIEDRKSLFTSDSIRTLVLVLLSAGTIFMYLKEKWNEKVVILVFAGLLLFDLVGVNRNYVNSDDFVSARQVDKPYQATTADQEILKDDGHFRVLDASPEGRQKPARAAYFHNSLSGYHAAKLGRFDELFDFHIAKNNVEVLNMLNTKYVILGDESGRTAASTEYFQPNGNAWYVSKLKSAPTANDEILALDSLKTKTEAIINQTAFVDYNLDRDYEVDSLAQIKLIEAKPNYLKYESNSSNKGYAVFSEIYYSNGWISKIDGKEVPHQRVNYALRGMEIPAGKHTIEFSFEPQVVKTGSSIALASSILVMLLVLGGLFYSFRNKTSED</sequence>
<feature type="transmembrane region" description="Helical" evidence="1">
    <location>
        <begin position="148"/>
        <end position="165"/>
    </location>
</feature>
<keyword evidence="1" id="KW-0812">Transmembrane</keyword>
<keyword evidence="1" id="KW-0472">Membrane</keyword>
<protein>
    <submittedName>
        <fullName evidence="2">YfhO family protein</fullName>
    </submittedName>
</protein>
<evidence type="ECO:0000313" key="2">
    <source>
        <dbReference type="EMBL" id="MFC3878110.1"/>
    </source>
</evidence>
<comment type="caution">
    <text evidence="2">The sequence shown here is derived from an EMBL/GenBank/DDBJ whole genome shotgun (WGS) entry which is preliminary data.</text>
</comment>
<dbReference type="InterPro" id="IPR018580">
    <property type="entry name" value="Uncharacterised_YfhO"/>
</dbReference>
<organism evidence="2 3">
    <name type="scientific">Winogradskyella maritima</name>
    <dbReference type="NCBI Taxonomy" id="1517766"/>
    <lineage>
        <taxon>Bacteria</taxon>
        <taxon>Pseudomonadati</taxon>
        <taxon>Bacteroidota</taxon>
        <taxon>Flavobacteriia</taxon>
        <taxon>Flavobacteriales</taxon>
        <taxon>Flavobacteriaceae</taxon>
        <taxon>Winogradskyella</taxon>
    </lineage>
</organism>